<evidence type="ECO:0000313" key="2">
    <source>
        <dbReference type="EMBL" id="EHK25150.1"/>
    </source>
</evidence>
<evidence type="ECO:0000313" key="3">
    <source>
        <dbReference type="Proteomes" id="UP000007115"/>
    </source>
</evidence>
<proteinExistence type="predicted"/>
<sequence length="288" mass="32450">MDTRSSAAWRELISARGVMDKEFRLSSTCLLLQKAKKRHPRPGWSGPDRKAAAVLKASDAFRNNEPSELDEQEPCFVSSILCESADKSIMAELSLIHERPCCRRYLTLHRHYRDGDYACSWSAETASPLAAHTSRLLRRGTKHIDAGIRPSRPQECFLMLCTHVLLIAAAGLRGPHRGNTKLPKWSTCVTARVWGEEPVLPRRLSWPNETASTAKMTAPSRQATPYLGRQPSDMEADHRGAEHRVPPWSLGRGRRLGRGHAQDDDDDDDDDKTRQDNGARQQRRKSPE</sequence>
<feature type="compositionally biased region" description="Polar residues" evidence="1">
    <location>
        <begin position="207"/>
        <end position="223"/>
    </location>
</feature>
<dbReference type="RefSeq" id="XP_013959364.1">
    <property type="nucleotide sequence ID" value="XM_014103889.1"/>
</dbReference>
<feature type="compositionally biased region" description="Basic and acidic residues" evidence="1">
    <location>
        <begin position="235"/>
        <end position="245"/>
    </location>
</feature>
<evidence type="ECO:0000256" key="1">
    <source>
        <dbReference type="SAM" id="MobiDB-lite"/>
    </source>
</evidence>
<name>G9MI33_HYPVG</name>
<reference evidence="2 3" key="1">
    <citation type="journal article" date="2011" name="Genome Biol.">
        <title>Comparative genome sequence analysis underscores mycoparasitism as the ancestral life style of Trichoderma.</title>
        <authorList>
            <person name="Kubicek C.P."/>
            <person name="Herrera-Estrella A."/>
            <person name="Seidl-Seiboth V."/>
            <person name="Martinez D.A."/>
            <person name="Druzhinina I.S."/>
            <person name="Thon M."/>
            <person name="Zeilinger S."/>
            <person name="Casas-Flores S."/>
            <person name="Horwitz B.A."/>
            <person name="Mukherjee P.K."/>
            <person name="Mukherjee M."/>
            <person name="Kredics L."/>
            <person name="Alcaraz L.D."/>
            <person name="Aerts A."/>
            <person name="Antal Z."/>
            <person name="Atanasova L."/>
            <person name="Cervantes-Badillo M.G."/>
            <person name="Challacombe J."/>
            <person name="Chertkov O."/>
            <person name="McCluskey K."/>
            <person name="Coulpier F."/>
            <person name="Deshpande N."/>
            <person name="von Doehren H."/>
            <person name="Ebbole D.J."/>
            <person name="Esquivel-Naranjo E.U."/>
            <person name="Fekete E."/>
            <person name="Flipphi M."/>
            <person name="Glaser F."/>
            <person name="Gomez-Rodriguez E.Y."/>
            <person name="Gruber S."/>
            <person name="Han C."/>
            <person name="Henrissat B."/>
            <person name="Hermosa R."/>
            <person name="Hernandez-Onate M."/>
            <person name="Karaffa L."/>
            <person name="Kosti I."/>
            <person name="Le Crom S."/>
            <person name="Lindquist E."/>
            <person name="Lucas S."/>
            <person name="Luebeck M."/>
            <person name="Luebeck P.S."/>
            <person name="Margeot A."/>
            <person name="Metz B."/>
            <person name="Misra M."/>
            <person name="Nevalainen H."/>
            <person name="Omann M."/>
            <person name="Packer N."/>
            <person name="Perrone G."/>
            <person name="Uresti-Rivera E.E."/>
            <person name="Salamov A."/>
            <person name="Schmoll M."/>
            <person name="Seiboth B."/>
            <person name="Shapiro H."/>
            <person name="Sukno S."/>
            <person name="Tamayo-Ramos J.A."/>
            <person name="Tisch D."/>
            <person name="Wiest A."/>
            <person name="Wilkinson H.H."/>
            <person name="Zhang M."/>
            <person name="Coutinho P.M."/>
            <person name="Kenerley C.M."/>
            <person name="Monte E."/>
            <person name="Baker S.E."/>
            <person name="Grigoriev I.V."/>
        </authorList>
    </citation>
    <scope>NUCLEOTIDE SEQUENCE [LARGE SCALE GENOMIC DNA]</scope>
    <source>
        <strain evidence="3">Gv29-8 / FGSC 10586</strain>
    </source>
</reference>
<dbReference type="AlphaFoldDB" id="G9MI33"/>
<dbReference type="GeneID" id="25796284"/>
<dbReference type="VEuPathDB" id="FungiDB:TRIVIDRAFT_61864"/>
<dbReference type="InParanoid" id="G9MI33"/>
<dbReference type="Proteomes" id="UP000007115">
    <property type="component" value="Unassembled WGS sequence"/>
</dbReference>
<accession>G9MI33</accession>
<comment type="caution">
    <text evidence="2">The sequence shown here is derived from an EMBL/GenBank/DDBJ whole genome shotgun (WGS) entry which is preliminary data.</text>
</comment>
<feature type="region of interest" description="Disordered" evidence="1">
    <location>
        <begin position="205"/>
        <end position="288"/>
    </location>
</feature>
<keyword evidence="3" id="KW-1185">Reference proteome</keyword>
<organism evidence="2 3">
    <name type="scientific">Hypocrea virens (strain Gv29-8 / FGSC 10586)</name>
    <name type="common">Gliocladium virens</name>
    <name type="synonym">Trichoderma virens</name>
    <dbReference type="NCBI Taxonomy" id="413071"/>
    <lineage>
        <taxon>Eukaryota</taxon>
        <taxon>Fungi</taxon>
        <taxon>Dikarya</taxon>
        <taxon>Ascomycota</taxon>
        <taxon>Pezizomycotina</taxon>
        <taxon>Sordariomycetes</taxon>
        <taxon>Hypocreomycetidae</taxon>
        <taxon>Hypocreales</taxon>
        <taxon>Hypocreaceae</taxon>
        <taxon>Trichoderma</taxon>
    </lineage>
</organism>
<protein>
    <submittedName>
        <fullName evidence="2">Uncharacterized protein</fullName>
    </submittedName>
</protein>
<gene>
    <name evidence="2" type="ORF">TRIVIDRAFT_61864</name>
</gene>
<dbReference type="EMBL" id="ABDF02000003">
    <property type="protein sequence ID" value="EHK25150.1"/>
    <property type="molecule type" value="Genomic_DNA"/>
</dbReference>
<dbReference type="HOGENOM" id="CLU_966636_0_0_1"/>